<sequence precursor="true">MMTRAKAVALSFLAILTLVLFGTAARAEGAIPFPEDLVLEAARDMQRPHEAVPSGTAALDWHAGPRLAWGEHPPDHWRAITFWGQVYEAEGGNPSGNSRVQIRDLRLAVKSLSDGRWHLLQDTSGFEGAFFREDFTDNDSWDAWLHAEQEGASVRLPNGQGRNFHFWPDVDRATFALADIDEVMVSVDARLIVHDPSGPDDRDQARLMMSVGADYWLSQTAVWDGWKTNGDVGIGRFAFIGRDWQTYTMTTLTVAEARDEFPVPEPGAASLVAICLGTLWCRRKGGCS</sequence>
<dbReference type="Proteomes" id="UP000320386">
    <property type="component" value="Chromosome"/>
</dbReference>
<dbReference type="EMBL" id="CP036280">
    <property type="protein sequence ID" value="QDU70490.1"/>
    <property type="molecule type" value="Genomic_DNA"/>
</dbReference>
<evidence type="ECO:0000313" key="2">
    <source>
        <dbReference type="EMBL" id="QDU70490.1"/>
    </source>
</evidence>
<dbReference type="KEGG" id="mcad:Pan265_03180"/>
<organism evidence="2 3">
    <name type="scientific">Mucisphaera calidilacus</name>
    <dbReference type="NCBI Taxonomy" id="2527982"/>
    <lineage>
        <taxon>Bacteria</taxon>
        <taxon>Pseudomonadati</taxon>
        <taxon>Planctomycetota</taxon>
        <taxon>Phycisphaerae</taxon>
        <taxon>Phycisphaerales</taxon>
        <taxon>Phycisphaeraceae</taxon>
        <taxon>Mucisphaera</taxon>
    </lineage>
</organism>
<accession>A0A518BU35</accession>
<feature type="signal peptide" evidence="1">
    <location>
        <begin position="1"/>
        <end position="27"/>
    </location>
</feature>
<dbReference type="AlphaFoldDB" id="A0A518BU35"/>
<proteinExistence type="predicted"/>
<name>A0A518BU35_9BACT</name>
<protein>
    <recommendedName>
        <fullName evidence="4">PEP-CTERM protein-sorting domain-containing protein</fullName>
    </recommendedName>
</protein>
<evidence type="ECO:0000313" key="3">
    <source>
        <dbReference type="Proteomes" id="UP000320386"/>
    </source>
</evidence>
<gene>
    <name evidence="2" type="ORF">Pan265_03180</name>
</gene>
<keyword evidence="3" id="KW-1185">Reference proteome</keyword>
<evidence type="ECO:0000256" key="1">
    <source>
        <dbReference type="SAM" id="SignalP"/>
    </source>
</evidence>
<keyword evidence="1" id="KW-0732">Signal</keyword>
<evidence type="ECO:0008006" key="4">
    <source>
        <dbReference type="Google" id="ProtNLM"/>
    </source>
</evidence>
<feature type="chain" id="PRO_5021957091" description="PEP-CTERM protein-sorting domain-containing protein" evidence="1">
    <location>
        <begin position="28"/>
        <end position="288"/>
    </location>
</feature>
<reference evidence="2 3" key="1">
    <citation type="submission" date="2019-02" db="EMBL/GenBank/DDBJ databases">
        <title>Deep-cultivation of Planctomycetes and their phenomic and genomic characterization uncovers novel biology.</title>
        <authorList>
            <person name="Wiegand S."/>
            <person name="Jogler M."/>
            <person name="Boedeker C."/>
            <person name="Pinto D."/>
            <person name="Vollmers J."/>
            <person name="Rivas-Marin E."/>
            <person name="Kohn T."/>
            <person name="Peeters S.H."/>
            <person name="Heuer A."/>
            <person name="Rast P."/>
            <person name="Oberbeckmann S."/>
            <person name="Bunk B."/>
            <person name="Jeske O."/>
            <person name="Meyerdierks A."/>
            <person name="Storesund J.E."/>
            <person name="Kallscheuer N."/>
            <person name="Luecker S."/>
            <person name="Lage O.M."/>
            <person name="Pohl T."/>
            <person name="Merkel B.J."/>
            <person name="Hornburger P."/>
            <person name="Mueller R.-W."/>
            <person name="Bruemmer F."/>
            <person name="Labrenz M."/>
            <person name="Spormann A.M."/>
            <person name="Op den Camp H."/>
            <person name="Overmann J."/>
            <person name="Amann R."/>
            <person name="Jetten M.S.M."/>
            <person name="Mascher T."/>
            <person name="Medema M.H."/>
            <person name="Devos D.P."/>
            <person name="Kaster A.-K."/>
            <person name="Ovreas L."/>
            <person name="Rohde M."/>
            <person name="Galperin M.Y."/>
            <person name="Jogler C."/>
        </authorList>
    </citation>
    <scope>NUCLEOTIDE SEQUENCE [LARGE SCALE GENOMIC DNA]</scope>
    <source>
        <strain evidence="2 3">Pan265</strain>
    </source>
</reference>